<feature type="compositionally biased region" description="Acidic residues" evidence="1">
    <location>
        <begin position="148"/>
        <end position="157"/>
    </location>
</feature>
<evidence type="ECO:0000313" key="3">
    <source>
        <dbReference type="Proteomes" id="UP000306630"/>
    </source>
</evidence>
<dbReference type="SUPFAM" id="SSF110849">
    <property type="entry name" value="ParB/Sulfiredoxin"/>
    <property type="match status" value="1"/>
</dbReference>
<reference evidence="2 3" key="1">
    <citation type="submission" date="2019-04" db="EMBL/GenBank/DDBJ databases">
        <title>Microbes associate with the intestines of laboratory mice.</title>
        <authorList>
            <person name="Navarre W."/>
            <person name="Wong E."/>
            <person name="Huang K."/>
            <person name="Tropini C."/>
            <person name="Ng K."/>
            <person name="Yu B."/>
        </authorList>
    </citation>
    <scope>NUCLEOTIDE SEQUENCE [LARGE SCALE GENOMIC DNA]</scope>
    <source>
        <strain evidence="2 3">NM06_A21</strain>
    </source>
</reference>
<evidence type="ECO:0000313" key="2">
    <source>
        <dbReference type="EMBL" id="TGY74187.1"/>
    </source>
</evidence>
<dbReference type="Gene3D" id="3.90.1530.10">
    <property type="entry name" value="Conserved hypothetical protein from pyrococcus furiosus pfu- 392566-001, ParB domain"/>
    <property type="match status" value="1"/>
</dbReference>
<protein>
    <recommendedName>
        <fullName evidence="4">ParB/Sulfiredoxin domain-containing protein</fullName>
    </recommendedName>
</protein>
<evidence type="ECO:0000256" key="1">
    <source>
        <dbReference type="SAM" id="MobiDB-lite"/>
    </source>
</evidence>
<sequence>MDAFNDPPQVRLISIERLEENKGQLAGVPENPRTIQDDKFALLKQAIIDYPEFLKYNPLKVYQLDNGNFIVLCGNMRFLALTEIGIKAIPCVVIDADTPTERLKAYAMLDNSGFGEYDWVKLKNGGWGDDEQLTAWGVDLPDDWNAPADEDGDDDSGNESYSRKVVAPTYEPSGKMPTFGEMYDTTKRDALITEIEKADIPDEVREFLREAARRHTVFNYEKIADYYAQAPAKIQDLMERSALVIIDFDKAIEGGYITLTKDLANAYRIERNITDEDPLTESDISDDYDEE</sequence>
<dbReference type="Proteomes" id="UP000306630">
    <property type="component" value="Unassembled WGS sequence"/>
</dbReference>
<proteinExistence type="predicted"/>
<dbReference type="InterPro" id="IPR036086">
    <property type="entry name" value="ParB/Sulfiredoxin_sf"/>
</dbReference>
<gene>
    <name evidence="2" type="ORF">E5333_07110</name>
</gene>
<feature type="region of interest" description="Disordered" evidence="1">
    <location>
        <begin position="144"/>
        <end position="163"/>
    </location>
</feature>
<evidence type="ECO:0008006" key="4">
    <source>
        <dbReference type="Google" id="ProtNLM"/>
    </source>
</evidence>
<name>A0A4S2FXI8_9BACT</name>
<dbReference type="RefSeq" id="WP_135993176.1">
    <property type="nucleotide sequence ID" value="NZ_SRYD01000024.1"/>
</dbReference>
<accession>A0A4S2FXI8</accession>
<dbReference type="EMBL" id="SRYD01000024">
    <property type="protein sequence ID" value="TGY74187.1"/>
    <property type="molecule type" value="Genomic_DNA"/>
</dbReference>
<comment type="caution">
    <text evidence="2">The sequence shown here is derived from an EMBL/GenBank/DDBJ whole genome shotgun (WGS) entry which is preliminary data.</text>
</comment>
<organism evidence="2 3">
    <name type="scientific">Muribaculum intestinale</name>
    <dbReference type="NCBI Taxonomy" id="1796646"/>
    <lineage>
        <taxon>Bacteria</taxon>
        <taxon>Pseudomonadati</taxon>
        <taxon>Bacteroidota</taxon>
        <taxon>Bacteroidia</taxon>
        <taxon>Bacteroidales</taxon>
        <taxon>Muribaculaceae</taxon>
        <taxon>Muribaculum</taxon>
    </lineage>
</organism>
<dbReference type="AlphaFoldDB" id="A0A4S2FXI8"/>